<evidence type="ECO:0000313" key="3">
    <source>
        <dbReference type="Proteomes" id="UP000639772"/>
    </source>
</evidence>
<evidence type="ECO:0000256" key="1">
    <source>
        <dbReference type="SAM" id="MobiDB-lite"/>
    </source>
</evidence>
<dbReference type="Proteomes" id="UP000639772">
    <property type="component" value="Chromosome 7"/>
</dbReference>
<proteinExistence type="predicted"/>
<name>A0A835QNY3_VANPL</name>
<protein>
    <submittedName>
        <fullName evidence="2">Uncharacterized protein</fullName>
    </submittedName>
</protein>
<dbReference type="AlphaFoldDB" id="A0A835QNY3"/>
<reference evidence="2 3" key="1">
    <citation type="journal article" date="2020" name="Nat. Food">
        <title>A phased Vanilla planifolia genome enables genetic improvement of flavour and production.</title>
        <authorList>
            <person name="Hasing T."/>
            <person name="Tang H."/>
            <person name="Brym M."/>
            <person name="Khazi F."/>
            <person name="Huang T."/>
            <person name="Chambers A.H."/>
        </authorList>
    </citation>
    <scope>NUCLEOTIDE SEQUENCE [LARGE SCALE GENOMIC DNA]</scope>
    <source>
        <tissue evidence="2">Leaf</tissue>
    </source>
</reference>
<dbReference type="EMBL" id="JADCNM010000007">
    <property type="protein sequence ID" value="KAG0475093.1"/>
    <property type="molecule type" value="Genomic_DNA"/>
</dbReference>
<evidence type="ECO:0000313" key="2">
    <source>
        <dbReference type="EMBL" id="KAG0475093.1"/>
    </source>
</evidence>
<sequence>MPTGLPAMISHHFSDEPALKHIVQMPRCSTNRQLMRCLALKPPDAHHQFRSHTDQTGYRRQCQEQNQCTHFNFHHHPVQMAGETVCVRRQAASPVFSAVVQPLADTRPPTFQHQSLTRKPSLKVQMNHWFSCSVTYRSSHPPITSPLNQHPVGSTWFEQSPVLVITVSLSGTIAAVLLHRIMINTLMKQFSSHIQIWLLWHPLSITARPERHSVTIHHVESETFADKFHHQHVNGCKFDISNTAMLVHHVYSDYESNQRFAVHSPASCILTVNGPPTTVIASCLRNLQIMVSSTYSPERERIRSVGVSSGAQRQRVRDLDAMRSSMFP</sequence>
<organism evidence="2 3">
    <name type="scientific">Vanilla planifolia</name>
    <name type="common">Vanilla</name>
    <dbReference type="NCBI Taxonomy" id="51239"/>
    <lineage>
        <taxon>Eukaryota</taxon>
        <taxon>Viridiplantae</taxon>
        <taxon>Streptophyta</taxon>
        <taxon>Embryophyta</taxon>
        <taxon>Tracheophyta</taxon>
        <taxon>Spermatophyta</taxon>
        <taxon>Magnoliopsida</taxon>
        <taxon>Liliopsida</taxon>
        <taxon>Asparagales</taxon>
        <taxon>Orchidaceae</taxon>
        <taxon>Vanilloideae</taxon>
        <taxon>Vanilleae</taxon>
        <taxon>Vanilla</taxon>
    </lineage>
</organism>
<feature type="region of interest" description="Disordered" evidence="1">
    <location>
        <begin position="304"/>
        <end position="328"/>
    </location>
</feature>
<comment type="caution">
    <text evidence="2">The sequence shown here is derived from an EMBL/GenBank/DDBJ whole genome shotgun (WGS) entry which is preliminary data.</text>
</comment>
<gene>
    <name evidence="2" type="ORF">HPP92_014779</name>
</gene>
<accession>A0A835QNY3</accession>